<dbReference type="EMBL" id="RJKM01000001">
    <property type="protein sequence ID" value="ROP36581.1"/>
    <property type="molecule type" value="Genomic_DNA"/>
</dbReference>
<keyword evidence="3" id="KW-1185">Reference proteome</keyword>
<accession>A0A3N1H255</accession>
<dbReference type="InterPro" id="IPR036514">
    <property type="entry name" value="SGNH_hydro_sf"/>
</dbReference>
<dbReference type="PANTHER" id="PTHR43784">
    <property type="entry name" value="GDSL-LIKE LIPASE/ACYLHYDROLASE, PUTATIVE (AFU_ORTHOLOGUE AFUA_2G00820)-RELATED"/>
    <property type="match status" value="1"/>
</dbReference>
<dbReference type="PANTHER" id="PTHR43784:SF2">
    <property type="entry name" value="GDSL-LIKE LIPASE_ACYLHYDROLASE, PUTATIVE (AFU_ORTHOLOGUE AFUA_2G00820)-RELATED"/>
    <property type="match status" value="1"/>
</dbReference>
<dbReference type="Pfam" id="PF13472">
    <property type="entry name" value="Lipase_GDSL_2"/>
    <property type="match status" value="1"/>
</dbReference>
<dbReference type="AlphaFoldDB" id="A0A3N1H255"/>
<comment type="caution">
    <text evidence="2">The sequence shown here is derived from an EMBL/GenBank/DDBJ whole genome shotgun (WGS) entry which is preliminary data.</text>
</comment>
<dbReference type="OrthoDB" id="1828825at2"/>
<gene>
    <name evidence="2" type="ORF">EDD40_1855</name>
</gene>
<proteinExistence type="predicted"/>
<protein>
    <submittedName>
        <fullName evidence="2">Lysophospholipase L1-like esterase</fullName>
    </submittedName>
</protein>
<evidence type="ECO:0000259" key="1">
    <source>
        <dbReference type="Pfam" id="PF13472"/>
    </source>
</evidence>
<dbReference type="Gene3D" id="3.40.50.1110">
    <property type="entry name" value="SGNH hydrolase"/>
    <property type="match status" value="1"/>
</dbReference>
<dbReference type="InterPro" id="IPR013830">
    <property type="entry name" value="SGNH_hydro"/>
</dbReference>
<dbReference type="SUPFAM" id="SSF52266">
    <property type="entry name" value="SGNH hydrolase"/>
    <property type="match status" value="1"/>
</dbReference>
<dbReference type="Proteomes" id="UP000268727">
    <property type="component" value="Unassembled WGS sequence"/>
</dbReference>
<name>A0A3N1H255_9PSEU</name>
<reference evidence="2 3" key="1">
    <citation type="submission" date="2018-11" db="EMBL/GenBank/DDBJ databases">
        <title>Sequencing the genomes of 1000 actinobacteria strains.</title>
        <authorList>
            <person name="Klenk H.-P."/>
        </authorList>
    </citation>
    <scope>NUCLEOTIDE SEQUENCE [LARGE SCALE GENOMIC DNA]</scope>
    <source>
        <strain evidence="2 3">DSM 44231</strain>
    </source>
</reference>
<sequence length="373" mass="39613">MAELTWVAGFRTGVVSPFEPFQLAPSRAFADETLRQVLHLAGGGAAVRVTLTNQYGRRPLRLGGARIAVRTRGSGIDPATDRALVFPETVVPPGETTTSDPVDLAVTAGTDLVLSLYLPRDTGPVTYSHQPAQTAYVTSGDRCAEPRFEAAGELGSRYLVAGVDVLAPAGTPVSVAFGDSWFEGRGTTPNTNSRLPDLLTARLTRGWFVNQGIGTNRLLTDVIGDHALARFDRDVLAVPGARHVLLHLGLNDLGVPGRFGTGAPPSADDLVAGFTELARRGRAAGLTVVAATLGPYAGTTYPGYDTPRGQAIRREANAWLRTEFGPHADFDAVADPADPSRLRPEYDSGDHIHLNDTGTRALAESIDLTPFTR</sequence>
<evidence type="ECO:0000313" key="2">
    <source>
        <dbReference type="EMBL" id="ROP36581.1"/>
    </source>
</evidence>
<dbReference type="InterPro" id="IPR053140">
    <property type="entry name" value="GDSL_Rv0518-like"/>
</dbReference>
<evidence type="ECO:0000313" key="3">
    <source>
        <dbReference type="Proteomes" id="UP000268727"/>
    </source>
</evidence>
<feature type="domain" description="SGNH hydrolase-type esterase" evidence="1">
    <location>
        <begin position="176"/>
        <end position="360"/>
    </location>
</feature>
<organism evidence="2 3">
    <name type="scientific">Saccharothrix texasensis</name>
    <dbReference type="NCBI Taxonomy" id="103734"/>
    <lineage>
        <taxon>Bacteria</taxon>
        <taxon>Bacillati</taxon>
        <taxon>Actinomycetota</taxon>
        <taxon>Actinomycetes</taxon>
        <taxon>Pseudonocardiales</taxon>
        <taxon>Pseudonocardiaceae</taxon>
        <taxon>Saccharothrix</taxon>
    </lineage>
</organism>
<dbReference type="RefSeq" id="WP_123742536.1">
    <property type="nucleotide sequence ID" value="NZ_RJKM01000001.1"/>
</dbReference>